<dbReference type="Proteomes" id="UP001240984">
    <property type="component" value="Unassembled WGS sequence"/>
</dbReference>
<sequence length="441" mass="45507">MSLGADLLRRLYGEPPERFTAARDEAVAEARARGDTAGAKEIAALRKPVIAAWLVNLLAIRRPELLADLAALAGEMRTAQRELRGAELRELSAQRRRVVASLVAEVRTLAGAAGASTAKLPLNEVEDTLNAALSDEEISASVRSGRLLRPVSYAGFGEVPRPRLRLVTAADEESAEDTAPAEDIVPAEDTAPTEDGVLGDESAGEGRNTGGGRARRARTAAGPSAATGHADGSVRSRRSGSGRRTAPEPGGATGPGDATEFGAATGPAAATGSGDAAVRPAAARGLDRQDEPARRTVIAGRSSARTAEAAARRALERAEREALRDRERAEAGLAAAQDAERAAVAAVADLSERIAALQAERNEADHEVSRRRLARKTAERGASAARRRHGDTAAALEATPDSGAGPFVEPAAPFADSGGRKGAARRGRTDRGGPAKAESGA</sequence>
<accession>A0ABT9N291</accession>
<evidence type="ECO:0000313" key="3">
    <source>
        <dbReference type="Proteomes" id="UP001240984"/>
    </source>
</evidence>
<dbReference type="RefSeq" id="WP_370881677.1">
    <property type="nucleotide sequence ID" value="NZ_JAUSRA010000001.1"/>
</dbReference>
<evidence type="ECO:0000256" key="1">
    <source>
        <dbReference type="SAM" id="MobiDB-lite"/>
    </source>
</evidence>
<reference evidence="2 3" key="1">
    <citation type="submission" date="2023-07" db="EMBL/GenBank/DDBJ databases">
        <title>Sequencing the genomes of 1000 actinobacteria strains.</title>
        <authorList>
            <person name="Klenk H.-P."/>
        </authorList>
    </citation>
    <scope>NUCLEOTIDE SEQUENCE [LARGE SCALE GENOMIC DNA]</scope>
    <source>
        <strain evidence="2 3">DSM 44710</strain>
    </source>
</reference>
<feature type="region of interest" description="Disordered" evidence="1">
    <location>
        <begin position="359"/>
        <end position="441"/>
    </location>
</feature>
<feature type="compositionally biased region" description="Acidic residues" evidence="1">
    <location>
        <begin position="170"/>
        <end position="180"/>
    </location>
</feature>
<organism evidence="2 3">
    <name type="scientific">Catenuloplanes nepalensis</name>
    <dbReference type="NCBI Taxonomy" id="587533"/>
    <lineage>
        <taxon>Bacteria</taxon>
        <taxon>Bacillati</taxon>
        <taxon>Actinomycetota</taxon>
        <taxon>Actinomycetes</taxon>
        <taxon>Micromonosporales</taxon>
        <taxon>Micromonosporaceae</taxon>
        <taxon>Catenuloplanes</taxon>
    </lineage>
</organism>
<keyword evidence="3" id="KW-1185">Reference proteome</keyword>
<comment type="caution">
    <text evidence="2">The sequence shown here is derived from an EMBL/GenBank/DDBJ whole genome shotgun (WGS) entry which is preliminary data.</text>
</comment>
<feature type="compositionally biased region" description="Low complexity" evidence="1">
    <location>
        <begin position="242"/>
        <end position="277"/>
    </location>
</feature>
<feature type="region of interest" description="Disordered" evidence="1">
    <location>
        <begin position="169"/>
        <end position="293"/>
    </location>
</feature>
<dbReference type="EMBL" id="JAUSRA010000001">
    <property type="protein sequence ID" value="MDP9797786.1"/>
    <property type="molecule type" value="Genomic_DNA"/>
</dbReference>
<gene>
    <name evidence="2" type="ORF">J2S43_006298</name>
</gene>
<feature type="compositionally biased region" description="Low complexity" evidence="1">
    <location>
        <begin position="219"/>
        <end position="228"/>
    </location>
</feature>
<feature type="compositionally biased region" description="Basic and acidic residues" evidence="1">
    <location>
        <begin position="360"/>
        <end position="370"/>
    </location>
</feature>
<protein>
    <submittedName>
        <fullName evidence="2">Uncharacterized protein</fullName>
    </submittedName>
</protein>
<proteinExistence type="predicted"/>
<name>A0ABT9N291_9ACTN</name>
<evidence type="ECO:0000313" key="2">
    <source>
        <dbReference type="EMBL" id="MDP9797786.1"/>
    </source>
</evidence>